<dbReference type="InterPro" id="IPR029058">
    <property type="entry name" value="AB_hydrolase_fold"/>
</dbReference>
<dbReference type="PANTHER" id="PTHR43433">
    <property type="entry name" value="HYDROLASE, ALPHA/BETA FOLD FAMILY PROTEIN"/>
    <property type="match status" value="1"/>
</dbReference>
<dbReference type="PANTHER" id="PTHR43433:SF5">
    <property type="entry name" value="AB HYDROLASE-1 DOMAIN-CONTAINING PROTEIN"/>
    <property type="match status" value="1"/>
</dbReference>
<evidence type="ECO:0000259" key="1">
    <source>
        <dbReference type="Pfam" id="PF00561"/>
    </source>
</evidence>
<dbReference type="InterPro" id="IPR050471">
    <property type="entry name" value="AB_hydrolase"/>
</dbReference>
<dbReference type="GO" id="GO:0004806">
    <property type="term" value="F:triacylglycerol lipase activity"/>
    <property type="evidence" value="ECO:0007669"/>
    <property type="project" value="TreeGrafter"/>
</dbReference>
<keyword evidence="3" id="KW-1185">Reference proteome</keyword>
<dbReference type="AlphaFoldDB" id="A0A7H0LFL9"/>
<dbReference type="EMBL" id="CP061038">
    <property type="protein sequence ID" value="QNQ08472.1"/>
    <property type="molecule type" value="Genomic_DNA"/>
</dbReference>
<dbReference type="SUPFAM" id="SSF53474">
    <property type="entry name" value="alpha/beta-Hydrolases"/>
    <property type="match status" value="1"/>
</dbReference>
<organism evidence="2 3">
    <name type="scientific">Sphingomonas alpina</name>
    <dbReference type="NCBI Taxonomy" id="653931"/>
    <lineage>
        <taxon>Bacteria</taxon>
        <taxon>Pseudomonadati</taxon>
        <taxon>Pseudomonadota</taxon>
        <taxon>Alphaproteobacteria</taxon>
        <taxon>Sphingomonadales</taxon>
        <taxon>Sphingomonadaceae</taxon>
        <taxon>Sphingomonas</taxon>
    </lineage>
</organism>
<proteinExistence type="predicted"/>
<dbReference type="GO" id="GO:0046503">
    <property type="term" value="P:glycerolipid catabolic process"/>
    <property type="evidence" value="ECO:0007669"/>
    <property type="project" value="TreeGrafter"/>
</dbReference>
<sequence>MKIQANGIELEYESHGPDGAPVVLLIMGLGAQLTLWPIQFVEDLVARGYRAIRFDNRDVGLSAKFDAAGIPNLMQIAATLFAGLKPSVPYTLDDMAADAKGLLDALGIERAHILGGSMGGMIAQIFAATYPERTLSLTSIMSTTGNPAVPQASAAAMAALTTRPTSTDLDAILAHGINVARVIGSPAYPADAELLRQRIQRDFERSFHPAGFTRQMAAIYAGGDRRKLIATIAAPTMVIHGVDDPLVPVEGGRDTAAAIPGAKLREIPGMGHDIPVALIPTILDAFEEVAREPAAA</sequence>
<dbReference type="Gene3D" id="3.40.50.1820">
    <property type="entry name" value="alpha/beta hydrolase"/>
    <property type="match status" value="1"/>
</dbReference>
<reference evidence="2 3" key="1">
    <citation type="submission" date="2020-09" db="EMBL/GenBank/DDBJ databases">
        <title>Sphingomonas sp., a new species isolated from pork steak.</title>
        <authorList>
            <person name="Heidler von Heilborn D."/>
        </authorList>
    </citation>
    <scope>NUCLEOTIDE SEQUENCE [LARGE SCALE GENOMIC DNA]</scope>
    <source>
        <strain evidence="3">S8-3T</strain>
    </source>
</reference>
<dbReference type="Proteomes" id="UP000516148">
    <property type="component" value="Chromosome"/>
</dbReference>
<accession>A0A7H0LFL9</accession>
<name>A0A7H0LFL9_9SPHN</name>
<gene>
    <name evidence="2" type="ORF">H3Z74_17210</name>
</gene>
<dbReference type="InterPro" id="IPR000073">
    <property type="entry name" value="AB_hydrolase_1"/>
</dbReference>
<evidence type="ECO:0000313" key="2">
    <source>
        <dbReference type="EMBL" id="QNQ08472.1"/>
    </source>
</evidence>
<feature type="domain" description="AB hydrolase-1" evidence="1">
    <location>
        <begin position="21"/>
        <end position="274"/>
    </location>
</feature>
<dbReference type="Pfam" id="PF00561">
    <property type="entry name" value="Abhydrolase_1"/>
    <property type="match status" value="1"/>
</dbReference>
<dbReference type="RefSeq" id="WP_187760800.1">
    <property type="nucleotide sequence ID" value="NZ_CP061038.1"/>
</dbReference>
<evidence type="ECO:0000313" key="3">
    <source>
        <dbReference type="Proteomes" id="UP000516148"/>
    </source>
</evidence>
<protein>
    <submittedName>
        <fullName evidence="2">Alpha/beta fold hydrolase</fullName>
    </submittedName>
</protein>
<dbReference type="KEGG" id="spap:H3Z74_17210"/>
<keyword evidence="2" id="KW-0378">Hydrolase</keyword>